<evidence type="ECO:0000313" key="1">
    <source>
        <dbReference type="EMBL" id="NEE02658.1"/>
    </source>
</evidence>
<name>A0A6L9SDN5_9ACTN</name>
<evidence type="ECO:0000313" key="2">
    <source>
        <dbReference type="Proteomes" id="UP000475214"/>
    </source>
</evidence>
<dbReference type="Proteomes" id="UP000475214">
    <property type="component" value="Unassembled WGS sequence"/>
</dbReference>
<comment type="caution">
    <text evidence="1">The sequence shown here is derived from an EMBL/GenBank/DDBJ whole genome shotgun (WGS) entry which is preliminary data.</text>
</comment>
<organism evidence="1 2">
    <name type="scientific">Phytoactinopolyspora halotolerans</name>
    <dbReference type="NCBI Taxonomy" id="1981512"/>
    <lineage>
        <taxon>Bacteria</taxon>
        <taxon>Bacillati</taxon>
        <taxon>Actinomycetota</taxon>
        <taxon>Actinomycetes</taxon>
        <taxon>Jiangellales</taxon>
        <taxon>Jiangellaceae</taxon>
        <taxon>Phytoactinopolyspora</taxon>
    </lineage>
</organism>
<proteinExistence type="predicted"/>
<accession>A0A6L9SDN5</accession>
<reference evidence="1 2" key="1">
    <citation type="submission" date="2020-02" db="EMBL/GenBank/DDBJ databases">
        <authorList>
            <person name="Li X.-J."/>
            <person name="Han X.-M."/>
        </authorList>
    </citation>
    <scope>NUCLEOTIDE SEQUENCE [LARGE SCALE GENOMIC DNA]</scope>
    <source>
        <strain evidence="1 2">CCTCC AB 2017055</strain>
    </source>
</reference>
<sequence>MDDDRFETELRALGEELAVPEVDAEVTATAVLERIAATEAATGRVAAAGTAPTTGTAPAAGRVRRFPAWAQTIAGKIRTRWRTVIAAVVAVLVAGALTPPVRATVADWLGLGGLDVRPGPAVPSAPPPPAVDGDLDVDGAAELVDFAPAVPDLLGDPDAVEVSPSRQRLSMSWSRPHGTIRLDQFTGSLAVKFAPDPGHPVDLGPARGLWFADPHDLHLYDAEGTEAPIVDRASGPSLVWQVGATTVRLEGIADAERAAEIARSTLDAGT</sequence>
<dbReference type="RefSeq" id="WP_163741435.1">
    <property type="nucleotide sequence ID" value="NZ_JAAGOA010000016.1"/>
</dbReference>
<dbReference type="EMBL" id="JAAGOA010000016">
    <property type="protein sequence ID" value="NEE02658.1"/>
    <property type="molecule type" value="Genomic_DNA"/>
</dbReference>
<dbReference type="AlphaFoldDB" id="A0A6L9SDN5"/>
<keyword evidence="2" id="KW-1185">Reference proteome</keyword>
<protein>
    <recommendedName>
        <fullName evidence="3">DUF4367 domain-containing protein</fullName>
    </recommendedName>
</protein>
<evidence type="ECO:0008006" key="3">
    <source>
        <dbReference type="Google" id="ProtNLM"/>
    </source>
</evidence>
<gene>
    <name evidence="1" type="ORF">G1H10_21050</name>
</gene>